<feature type="region of interest" description="Disordered" evidence="1">
    <location>
        <begin position="1042"/>
        <end position="1072"/>
    </location>
</feature>
<dbReference type="OrthoDB" id="6119756at2759"/>
<gene>
    <name evidence="2" type="ORF">MCOR_36876</name>
</gene>
<reference evidence="2 3" key="1">
    <citation type="submission" date="2020-06" db="EMBL/GenBank/DDBJ databases">
        <authorList>
            <person name="Li R."/>
            <person name="Bekaert M."/>
        </authorList>
    </citation>
    <scope>NUCLEOTIDE SEQUENCE [LARGE SCALE GENOMIC DNA]</scope>
    <source>
        <strain evidence="3">wild</strain>
    </source>
</reference>
<organism evidence="2 3">
    <name type="scientific">Mytilus coruscus</name>
    <name type="common">Sea mussel</name>
    <dbReference type="NCBI Taxonomy" id="42192"/>
    <lineage>
        <taxon>Eukaryota</taxon>
        <taxon>Metazoa</taxon>
        <taxon>Spiralia</taxon>
        <taxon>Lophotrochozoa</taxon>
        <taxon>Mollusca</taxon>
        <taxon>Bivalvia</taxon>
        <taxon>Autobranchia</taxon>
        <taxon>Pteriomorphia</taxon>
        <taxon>Mytilida</taxon>
        <taxon>Mytiloidea</taxon>
        <taxon>Mytilidae</taxon>
        <taxon>Mytilinae</taxon>
        <taxon>Mytilus</taxon>
    </lineage>
</organism>
<name>A0A6J8D5K9_MYTCO</name>
<evidence type="ECO:0000256" key="1">
    <source>
        <dbReference type="SAM" id="MobiDB-lite"/>
    </source>
</evidence>
<feature type="region of interest" description="Disordered" evidence="1">
    <location>
        <begin position="630"/>
        <end position="678"/>
    </location>
</feature>
<dbReference type="EMBL" id="CACVKT020006656">
    <property type="protein sequence ID" value="CAC5402957.1"/>
    <property type="molecule type" value="Genomic_DNA"/>
</dbReference>
<proteinExistence type="predicted"/>
<evidence type="ECO:0008006" key="4">
    <source>
        <dbReference type="Google" id="ProtNLM"/>
    </source>
</evidence>
<feature type="compositionally biased region" description="Low complexity" evidence="1">
    <location>
        <begin position="1059"/>
        <end position="1070"/>
    </location>
</feature>
<protein>
    <recommendedName>
        <fullName evidence="4">Retrotransposon gag domain-containing protein</fullName>
    </recommendedName>
</protein>
<evidence type="ECO:0000313" key="3">
    <source>
        <dbReference type="Proteomes" id="UP000507470"/>
    </source>
</evidence>
<feature type="compositionally biased region" description="Acidic residues" evidence="1">
    <location>
        <begin position="654"/>
        <end position="667"/>
    </location>
</feature>
<sequence length="1445" mass="162649">MTTISLIECRSDKDRSRHSSTSTSKGLDKTKVAKIGSLTAGNRSLEGSCIVQEIKGLSLLNTETHKLENRTGKPRKPREIDLLTQRPSTTQYYQHTFYDSECVDYDVQTGPLSVTGERLDAISNLQFCMPSTPLHRRKYYISESSNSSSCSECSQCCGRSSPDNPPSSPIQEASYLKLDGKKMSCPDFRSKSELKDFKPGLLKKKSYCCAKCEGRMISHDSLMLESGSPCPSYFRQYSANYAETQSYNNIPPLHSDRSLETREELNIDQPLKDDILTLPELPHAIAIEKEKSGAVFERFKSVQKPRLCPRHLYFNHNRKKSDENEELLSSTSITSKQIFDSSNKTDIFNEETTSQQFRVPSNENNEIHQTYRKSQQKNTEKRAVDEVINIFWSNYQPCENYAYSHVPSRERPNYQPCQKYSHSPVSLLKKAISMSNSDLIQSKVAKTPPLADLVQLEVVETPLLADIIHREVAETPPLADLVQREVAETPPLADLVQSGVVETPSPPDLGTPYKSDTNLLIGKHSVIPSISVSIHNLPSISSSKNNDIRIETENFKTEAVSQTSPKTVYSKEEFLGRVKGMESREMLQDIIRECAQGLKDISHRGILPDISARNDFYFEPNTDKRYNRWKRRRRKKRKQVRDGKQQELISPDDSSAEEGANNEEDSIPPERPDSQIKFRRRRRETLKQLFGSEQALLCYDASSDLTSSDRDNYLSVENNFCTGDRASISDEDLEAFKDENNDGMHLSSQYIQQKKYTSSTFLQQLGANIEKSEVSPKTVNFPEDGMPLTEGIEGNAKDIITRVNSHFKILDRQKHNKEKVIDSKFLDRHQNKVSEGKISELPQNRNVEGLNVEIIHRGKHAKEPSFDRKEIISCVNGEMKHNIISQFESPENHLIISQDYLIKNGYLSAPDQVLGARSYRQNSSAAVQVFDASGCRQNLSAPDQVLDISGYRQNSSTADQVFGVSSHRRTSSSIDQVLDASGYPQNYSAADQVFDAIDYRQNSSTSDQVLDAIDYRKNSSAADQVLGASDYRQNSPTADQVLDASDNRQNSPAADQVFSASSYRRNSSASDQVMDATDYRQNSSAADQVLDASGYRQHYSTADQVLDKRAYRQNSSAADQMLDSSAYRQNSSTAGQVLNASGCRQNLSASDQVYDASSYQQSNVINDYSEPSLQNELYSPMNSTSECDSDPFIRVETVLRKSQQYGNLSNKTLTKVSGENIADTYKQSPCQRLYSKDRKSEFNSILNLERSVLKLAKQHHQKNQSLSNKKYSEGQLKPKLPNIHDGKVSTGSTGKGKQPKNHRNILDSPPRTLNGGGPGLVKCREFSGYPQENAAKFLAEFESYSTLYDLQDHKRKIAAFHLHLKGPALTWFNDVKRASNSDWAILSALFKTQYMDFAGQSSTMLMTNEIFQNIRLSSGQAIEDFYCNLVEKAQELIIARPPPLV</sequence>
<feature type="compositionally biased region" description="Basic residues" evidence="1">
    <location>
        <begin position="630"/>
        <end position="639"/>
    </location>
</feature>
<accession>A0A6J8D5K9</accession>
<evidence type="ECO:0000313" key="2">
    <source>
        <dbReference type="EMBL" id="CAC5402957.1"/>
    </source>
</evidence>
<dbReference type="Proteomes" id="UP000507470">
    <property type="component" value="Unassembled WGS sequence"/>
</dbReference>
<keyword evidence="3" id="KW-1185">Reference proteome</keyword>
<feature type="region of interest" description="Disordered" evidence="1">
    <location>
        <begin position="1259"/>
        <end position="1318"/>
    </location>
</feature>